<feature type="compositionally biased region" description="Low complexity" evidence="4">
    <location>
        <begin position="117"/>
        <end position="129"/>
    </location>
</feature>
<feature type="region of interest" description="Disordered" evidence="4">
    <location>
        <begin position="1"/>
        <end position="27"/>
    </location>
</feature>
<organism evidence="5 6">
    <name type="scientific">Cladorrhinum samala</name>
    <dbReference type="NCBI Taxonomy" id="585594"/>
    <lineage>
        <taxon>Eukaryota</taxon>
        <taxon>Fungi</taxon>
        <taxon>Dikarya</taxon>
        <taxon>Ascomycota</taxon>
        <taxon>Pezizomycotina</taxon>
        <taxon>Sordariomycetes</taxon>
        <taxon>Sordariomycetidae</taxon>
        <taxon>Sordariales</taxon>
        <taxon>Podosporaceae</taxon>
        <taxon>Cladorrhinum</taxon>
    </lineage>
</organism>
<evidence type="ECO:0000256" key="2">
    <source>
        <dbReference type="ARBA" id="ARBA00023043"/>
    </source>
</evidence>
<reference evidence="5" key="1">
    <citation type="journal article" date="2023" name="Mol. Phylogenet. Evol.">
        <title>Genome-scale phylogeny and comparative genomics of the fungal order Sordariales.</title>
        <authorList>
            <person name="Hensen N."/>
            <person name="Bonometti L."/>
            <person name="Westerberg I."/>
            <person name="Brannstrom I.O."/>
            <person name="Guillou S."/>
            <person name="Cros-Aarteil S."/>
            <person name="Calhoun S."/>
            <person name="Haridas S."/>
            <person name="Kuo A."/>
            <person name="Mondo S."/>
            <person name="Pangilinan J."/>
            <person name="Riley R."/>
            <person name="LaButti K."/>
            <person name="Andreopoulos B."/>
            <person name="Lipzen A."/>
            <person name="Chen C."/>
            <person name="Yan M."/>
            <person name="Daum C."/>
            <person name="Ng V."/>
            <person name="Clum A."/>
            <person name="Steindorff A."/>
            <person name="Ohm R.A."/>
            <person name="Martin F."/>
            <person name="Silar P."/>
            <person name="Natvig D.O."/>
            <person name="Lalanne C."/>
            <person name="Gautier V."/>
            <person name="Ament-Velasquez S.L."/>
            <person name="Kruys A."/>
            <person name="Hutchinson M.I."/>
            <person name="Powell A.J."/>
            <person name="Barry K."/>
            <person name="Miller A.N."/>
            <person name="Grigoriev I.V."/>
            <person name="Debuchy R."/>
            <person name="Gladieux P."/>
            <person name="Hiltunen Thoren M."/>
            <person name="Johannesson H."/>
        </authorList>
    </citation>
    <scope>NUCLEOTIDE SEQUENCE</scope>
    <source>
        <strain evidence="5">PSN324</strain>
    </source>
</reference>
<dbReference type="PANTHER" id="PTHR24189:SF50">
    <property type="entry name" value="ANKYRIN REPEAT AND SOCS BOX PROTEIN 2"/>
    <property type="match status" value="1"/>
</dbReference>
<dbReference type="PANTHER" id="PTHR24189">
    <property type="entry name" value="MYOTROPHIN"/>
    <property type="match status" value="1"/>
</dbReference>
<keyword evidence="2 3" id="KW-0040">ANK repeat</keyword>
<dbReference type="InterPro" id="IPR002110">
    <property type="entry name" value="Ankyrin_rpt"/>
</dbReference>
<proteinExistence type="predicted"/>
<dbReference type="InterPro" id="IPR036770">
    <property type="entry name" value="Ankyrin_rpt-contain_sf"/>
</dbReference>
<dbReference type="SMART" id="SM00248">
    <property type="entry name" value="ANK"/>
    <property type="match status" value="6"/>
</dbReference>
<dbReference type="Pfam" id="PF00023">
    <property type="entry name" value="Ank"/>
    <property type="match status" value="1"/>
</dbReference>
<feature type="compositionally biased region" description="Low complexity" evidence="4">
    <location>
        <begin position="377"/>
        <end position="394"/>
    </location>
</feature>
<feature type="region of interest" description="Disordered" evidence="4">
    <location>
        <begin position="377"/>
        <end position="432"/>
    </location>
</feature>
<name>A0AAV9I5M1_9PEZI</name>
<protein>
    <submittedName>
        <fullName evidence="5">Ankyrin repeat-containing domain protein</fullName>
    </submittedName>
</protein>
<feature type="compositionally biased region" description="Low complexity" evidence="4">
    <location>
        <begin position="312"/>
        <end position="321"/>
    </location>
</feature>
<evidence type="ECO:0000256" key="4">
    <source>
        <dbReference type="SAM" id="MobiDB-lite"/>
    </source>
</evidence>
<dbReference type="PROSITE" id="PS50088">
    <property type="entry name" value="ANK_REPEAT"/>
    <property type="match status" value="2"/>
</dbReference>
<feature type="compositionally biased region" description="Low complexity" evidence="4">
    <location>
        <begin position="412"/>
        <end position="432"/>
    </location>
</feature>
<feature type="compositionally biased region" description="Polar residues" evidence="4">
    <location>
        <begin position="137"/>
        <end position="147"/>
    </location>
</feature>
<gene>
    <name evidence="5" type="ORF">QBC42DRAFT_258174</name>
</gene>
<keyword evidence="1" id="KW-0677">Repeat</keyword>
<dbReference type="Gene3D" id="1.25.40.20">
    <property type="entry name" value="Ankyrin repeat-containing domain"/>
    <property type="match status" value="2"/>
</dbReference>
<feature type="repeat" description="ANK" evidence="3">
    <location>
        <begin position="478"/>
        <end position="510"/>
    </location>
</feature>
<comment type="caution">
    <text evidence="5">The sequence shown here is derived from an EMBL/GenBank/DDBJ whole genome shotgun (WGS) entry which is preliminary data.</text>
</comment>
<dbReference type="Proteomes" id="UP001321749">
    <property type="component" value="Unassembled WGS sequence"/>
</dbReference>
<feature type="region of interest" description="Disordered" evidence="4">
    <location>
        <begin position="312"/>
        <end position="339"/>
    </location>
</feature>
<dbReference type="Pfam" id="PF12796">
    <property type="entry name" value="Ank_2"/>
    <property type="match status" value="1"/>
</dbReference>
<evidence type="ECO:0000313" key="6">
    <source>
        <dbReference type="Proteomes" id="UP001321749"/>
    </source>
</evidence>
<feature type="repeat" description="ANK" evidence="3">
    <location>
        <begin position="340"/>
        <end position="364"/>
    </location>
</feature>
<keyword evidence="6" id="KW-1185">Reference proteome</keyword>
<dbReference type="EMBL" id="MU864929">
    <property type="protein sequence ID" value="KAK4466852.1"/>
    <property type="molecule type" value="Genomic_DNA"/>
</dbReference>
<evidence type="ECO:0000313" key="5">
    <source>
        <dbReference type="EMBL" id="KAK4466852.1"/>
    </source>
</evidence>
<reference evidence="5" key="2">
    <citation type="submission" date="2023-06" db="EMBL/GenBank/DDBJ databases">
        <authorList>
            <consortium name="Lawrence Berkeley National Laboratory"/>
            <person name="Mondo S.J."/>
            <person name="Hensen N."/>
            <person name="Bonometti L."/>
            <person name="Westerberg I."/>
            <person name="Brannstrom I.O."/>
            <person name="Guillou S."/>
            <person name="Cros-Aarteil S."/>
            <person name="Calhoun S."/>
            <person name="Haridas S."/>
            <person name="Kuo A."/>
            <person name="Pangilinan J."/>
            <person name="Riley R."/>
            <person name="Labutti K."/>
            <person name="Andreopoulos B."/>
            <person name="Lipzen A."/>
            <person name="Chen C."/>
            <person name="Yanf M."/>
            <person name="Daum C."/>
            <person name="Ng V."/>
            <person name="Clum A."/>
            <person name="Steindorff A."/>
            <person name="Ohm R."/>
            <person name="Martin F."/>
            <person name="Silar P."/>
            <person name="Natvig D."/>
            <person name="Lalanne C."/>
            <person name="Gautier V."/>
            <person name="Ament-Velasquez S.L."/>
            <person name="Kruys A."/>
            <person name="Hutchinson M.I."/>
            <person name="Powell A.J."/>
            <person name="Barry K."/>
            <person name="Miller A.N."/>
            <person name="Grigoriev I.V."/>
            <person name="Debuchy R."/>
            <person name="Gladieux P."/>
            <person name="Thoren M.H."/>
            <person name="Johannesson H."/>
        </authorList>
    </citation>
    <scope>NUCLEOTIDE SEQUENCE</scope>
    <source>
        <strain evidence="5">PSN324</strain>
    </source>
</reference>
<dbReference type="PRINTS" id="PR01415">
    <property type="entry name" value="ANKYRIN"/>
</dbReference>
<dbReference type="SUPFAM" id="SSF48403">
    <property type="entry name" value="Ankyrin repeat"/>
    <property type="match status" value="1"/>
</dbReference>
<dbReference type="AlphaFoldDB" id="A0AAV9I5M1"/>
<evidence type="ECO:0000256" key="1">
    <source>
        <dbReference type="ARBA" id="ARBA00022737"/>
    </source>
</evidence>
<feature type="region of interest" description="Disordered" evidence="4">
    <location>
        <begin position="111"/>
        <end position="177"/>
    </location>
</feature>
<dbReference type="InterPro" id="IPR050745">
    <property type="entry name" value="Multifunctional_regulatory"/>
</dbReference>
<sequence>MAEITTLAVSHQPPMHRRMPVTAPPPPPPPMQAIPGAMTRMGWKPNTRIPHQNCCRELVKPNRSSPKPTPSVWVHSNACRCAEQRTERESADDALTQAIESISAAYRAKRKQELDAISQQDSSQPSPISTRPRHRSSGSAGLTSTITRLFKLSSHSPSRSMSTRKPSAPGAASPRGRRPTIQEIADICNACADLDAQRVAQYLLPTIPHGTSSSLINTPNHLGITPLMSCLRAPAARIFPKAHLAMLAFLLDCGANPNATTVTPSQGHAPGIGLGAASILTAACALDLPHSSRHGAKVIKLLLDRGAAVDAALPSSSSSGAGRKRRDHHGSPLPACGPGGGQTAIHIATLAGNADALEALLDHGGADVNRVFDAGPIPAAESSWEPPPAARASWKGTRMSLARHRRDDSKDTTTSSSSSSTSSSAKSISTSARSSAEVMMTMGIKNPVTALHLAARGSPACARVLLARGADLNARDGQGRTPMHWAAEFGSVQVVEMLLDAGADADAGCAEEDDQDRLPTMPRTTPLGAVVAALESGEGRPAHVGVARLLIGRGAEVDGNGIRERLLAVDEWKHIFEDILRGGEGVEVEDED</sequence>
<accession>A0AAV9I5M1</accession>
<evidence type="ECO:0000256" key="3">
    <source>
        <dbReference type="PROSITE-ProRule" id="PRU00023"/>
    </source>
</evidence>
<dbReference type="PROSITE" id="PS50297">
    <property type="entry name" value="ANK_REP_REGION"/>
    <property type="match status" value="2"/>
</dbReference>